<keyword evidence="2" id="KW-1185">Reference proteome</keyword>
<evidence type="ECO:0000313" key="1">
    <source>
        <dbReference type="EMBL" id="KAG9440185.1"/>
    </source>
</evidence>
<proteinExistence type="predicted"/>
<name>A0AAV7DW23_ARIFI</name>
<dbReference type="AlphaFoldDB" id="A0AAV7DW23"/>
<reference evidence="1 2" key="1">
    <citation type="submission" date="2021-07" db="EMBL/GenBank/DDBJ databases">
        <title>The Aristolochia fimbriata genome: insights into angiosperm evolution, floral development and chemical biosynthesis.</title>
        <authorList>
            <person name="Jiao Y."/>
        </authorList>
    </citation>
    <scope>NUCLEOTIDE SEQUENCE [LARGE SCALE GENOMIC DNA]</scope>
    <source>
        <strain evidence="1">IBCAS-2021</strain>
        <tissue evidence="1">Leaf</tissue>
    </source>
</reference>
<protein>
    <submittedName>
        <fullName evidence="1">Uncharacterized protein</fullName>
    </submittedName>
</protein>
<dbReference type="Proteomes" id="UP000825729">
    <property type="component" value="Unassembled WGS sequence"/>
</dbReference>
<comment type="caution">
    <text evidence="1">The sequence shown here is derived from an EMBL/GenBank/DDBJ whole genome shotgun (WGS) entry which is preliminary data.</text>
</comment>
<organism evidence="1 2">
    <name type="scientific">Aristolochia fimbriata</name>
    <name type="common">White veined hardy Dutchman's pipe vine</name>
    <dbReference type="NCBI Taxonomy" id="158543"/>
    <lineage>
        <taxon>Eukaryota</taxon>
        <taxon>Viridiplantae</taxon>
        <taxon>Streptophyta</taxon>
        <taxon>Embryophyta</taxon>
        <taxon>Tracheophyta</taxon>
        <taxon>Spermatophyta</taxon>
        <taxon>Magnoliopsida</taxon>
        <taxon>Magnoliidae</taxon>
        <taxon>Piperales</taxon>
        <taxon>Aristolochiaceae</taxon>
        <taxon>Aristolochia</taxon>
    </lineage>
</organism>
<evidence type="ECO:0000313" key="2">
    <source>
        <dbReference type="Proteomes" id="UP000825729"/>
    </source>
</evidence>
<dbReference type="EMBL" id="JAINDJ010000008">
    <property type="protein sequence ID" value="KAG9440185.1"/>
    <property type="molecule type" value="Genomic_DNA"/>
</dbReference>
<sequence>MIQQCRPSSGKVFHKQGFMIKVQSPPLVLPSNLKTKFPRNLFCDKGDQGGSREGHGDGELSPAFCIYFEWTKQGTPPSSLMNREVVLAGRWCLSPSSPCANFCIRKQSPVPNPQGYKRIP</sequence>
<gene>
    <name evidence="1" type="ORF">H6P81_020350</name>
</gene>
<accession>A0AAV7DW23</accession>